<evidence type="ECO:0000259" key="1">
    <source>
        <dbReference type="PROSITE" id="PS51502"/>
    </source>
</evidence>
<feature type="domain" description="Stress-response A/B barrel" evidence="1">
    <location>
        <begin position="44"/>
        <end position="140"/>
    </location>
</feature>
<comment type="caution">
    <text evidence="2">The sequence shown here is derived from an EMBL/GenBank/DDBJ whole genome shotgun (WGS) entry which is preliminary data.</text>
</comment>
<keyword evidence="3" id="KW-1185">Reference proteome</keyword>
<sequence length="143" mass="16167">MERKKFLSSLALASVGGTVLTSCLNTQSNNETTITQAGFNAGFIFHSVYFWLKDGITVEEDKDFLKFFDILKKVPGVQSCHIGKPAKTNPRPVVDNSFSYHIMLTFENLEAITKYEEHPDHLAGIDQYSKYWVKVEVKDTVIS</sequence>
<dbReference type="SUPFAM" id="SSF54909">
    <property type="entry name" value="Dimeric alpha+beta barrel"/>
    <property type="match status" value="1"/>
</dbReference>
<dbReference type="SMART" id="SM00886">
    <property type="entry name" value="Dabb"/>
    <property type="match status" value="1"/>
</dbReference>
<proteinExistence type="predicted"/>
<dbReference type="InterPro" id="IPR011008">
    <property type="entry name" value="Dimeric_a/b-barrel"/>
</dbReference>
<evidence type="ECO:0000313" key="2">
    <source>
        <dbReference type="EMBL" id="MEN5378254.1"/>
    </source>
</evidence>
<dbReference type="RefSeq" id="WP_183916949.1">
    <property type="nucleotide sequence ID" value="NZ_JBDJLH010000001.1"/>
</dbReference>
<accession>A0ABV0BTZ8</accession>
<dbReference type="PROSITE" id="PS51257">
    <property type="entry name" value="PROKAR_LIPOPROTEIN"/>
    <property type="match status" value="1"/>
</dbReference>
<dbReference type="InterPro" id="IPR013097">
    <property type="entry name" value="Dabb"/>
</dbReference>
<protein>
    <submittedName>
        <fullName evidence="2">Dabb family protein</fullName>
    </submittedName>
</protein>
<evidence type="ECO:0000313" key="3">
    <source>
        <dbReference type="Proteomes" id="UP001409291"/>
    </source>
</evidence>
<reference evidence="2 3" key="1">
    <citation type="submission" date="2024-04" db="EMBL/GenBank/DDBJ databases">
        <title>WGS of bacteria from Torrens River.</title>
        <authorList>
            <person name="Wyrsch E.R."/>
            <person name="Drigo B."/>
        </authorList>
    </citation>
    <scope>NUCLEOTIDE SEQUENCE [LARGE SCALE GENOMIC DNA]</scope>
    <source>
        <strain evidence="2 3">TWI391</strain>
    </source>
</reference>
<dbReference type="Pfam" id="PF07876">
    <property type="entry name" value="Dabb"/>
    <property type="match status" value="1"/>
</dbReference>
<name>A0ABV0BTZ8_9SPHI</name>
<dbReference type="EMBL" id="JBDJNQ010000006">
    <property type="protein sequence ID" value="MEN5378254.1"/>
    <property type="molecule type" value="Genomic_DNA"/>
</dbReference>
<dbReference type="Proteomes" id="UP001409291">
    <property type="component" value="Unassembled WGS sequence"/>
</dbReference>
<dbReference type="Gene3D" id="3.30.70.100">
    <property type="match status" value="1"/>
</dbReference>
<gene>
    <name evidence="2" type="ORF">ABE541_13395</name>
</gene>
<dbReference type="PROSITE" id="PS51502">
    <property type="entry name" value="S_R_A_B_BARREL"/>
    <property type="match status" value="1"/>
</dbReference>
<organism evidence="2 3">
    <name type="scientific">Sphingobacterium kitahiroshimense</name>
    <dbReference type="NCBI Taxonomy" id="470446"/>
    <lineage>
        <taxon>Bacteria</taxon>
        <taxon>Pseudomonadati</taxon>
        <taxon>Bacteroidota</taxon>
        <taxon>Sphingobacteriia</taxon>
        <taxon>Sphingobacteriales</taxon>
        <taxon>Sphingobacteriaceae</taxon>
        <taxon>Sphingobacterium</taxon>
    </lineage>
</organism>